<evidence type="ECO:0000313" key="1">
    <source>
        <dbReference type="Proteomes" id="UP000095287"/>
    </source>
</evidence>
<dbReference type="Pfam" id="PF13561">
    <property type="entry name" value="adh_short_C2"/>
    <property type="match status" value="1"/>
</dbReference>
<dbReference type="InterPro" id="IPR002347">
    <property type="entry name" value="SDR_fam"/>
</dbReference>
<keyword evidence="1" id="KW-1185">Reference proteome</keyword>
<accession>A0A1I8AQ58</accession>
<dbReference type="InterPro" id="IPR036291">
    <property type="entry name" value="NAD(P)-bd_dom_sf"/>
</dbReference>
<dbReference type="Gene3D" id="3.40.50.720">
    <property type="entry name" value="NAD(P)-binding Rossmann-like Domain"/>
    <property type="match status" value="1"/>
</dbReference>
<sequence>MGAKQLFLEVLEVSSQMLFESVHVRAERNIAEVSRLCAINCPQMENRDNINFPPIRLPFSLCAKTGKYKNAGKHIFSTHKTMRFSGKVAIVTGSSAGIGQATVLRLASEGAKVVVHGRNAEKIQATLRLLDKMGIRCEDVLAFQGEIQDDVFIEYLVKRTIEKFGKIDILVNNAGLGGAPGMDPNSMETYDYIQDVNVKSVMKLTNIVLPHLEKTRGNVVNAPPMLYYAMSKAALDHFMRSKTEEFAQKGVRINCVNPGYIITDFLKQMDVPSSVEHKLTNGYNATNPLGRSGIPSDIAKPIAFLASDDACYVTGVALTVDGGQVMKSALVNPS</sequence>
<dbReference type="SUPFAM" id="SSF51735">
    <property type="entry name" value="NAD(P)-binding Rossmann-fold domains"/>
    <property type="match status" value="1"/>
</dbReference>
<evidence type="ECO:0000313" key="2">
    <source>
        <dbReference type="WBParaSite" id="L893_g803.t1"/>
    </source>
</evidence>
<dbReference type="Proteomes" id="UP000095287">
    <property type="component" value="Unplaced"/>
</dbReference>
<dbReference type="FunFam" id="3.40.50.720:FF:000084">
    <property type="entry name" value="Short-chain dehydrogenase reductase"/>
    <property type="match status" value="1"/>
</dbReference>
<dbReference type="PANTHER" id="PTHR43975:SF2">
    <property type="entry name" value="EG:BACR7A4.14 PROTEIN-RELATED"/>
    <property type="match status" value="1"/>
</dbReference>
<protein>
    <submittedName>
        <fullName evidence="2">Short-chain dehydrogenease/reductase-like protein</fullName>
    </submittedName>
</protein>
<proteinExistence type="predicted"/>
<dbReference type="AlphaFoldDB" id="A0A1I8AQ58"/>
<reference evidence="2" key="1">
    <citation type="submission" date="2016-11" db="UniProtKB">
        <authorList>
            <consortium name="WormBaseParasite"/>
        </authorList>
    </citation>
    <scope>IDENTIFICATION</scope>
</reference>
<dbReference type="WBParaSite" id="L893_g803.t1">
    <property type="protein sequence ID" value="L893_g803.t1"/>
    <property type="gene ID" value="L893_g803"/>
</dbReference>
<dbReference type="PRINTS" id="PR00081">
    <property type="entry name" value="GDHRDH"/>
</dbReference>
<organism evidence="1 2">
    <name type="scientific">Steinernema glaseri</name>
    <dbReference type="NCBI Taxonomy" id="37863"/>
    <lineage>
        <taxon>Eukaryota</taxon>
        <taxon>Metazoa</taxon>
        <taxon>Ecdysozoa</taxon>
        <taxon>Nematoda</taxon>
        <taxon>Chromadorea</taxon>
        <taxon>Rhabditida</taxon>
        <taxon>Tylenchina</taxon>
        <taxon>Panagrolaimomorpha</taxon>
        <taxon>Strongyloidoidea</taxon>
        <taxon>Steinernematidae</taxon>
        <taxon>Steinernema</taxon>
    </lineage>
</organism>
<dbReference type="PRINTS" id="PR00080">
    <property type="entry name" value="SDRFAMILY"/>
</dbReference>
<dbReference type="PANTHER" id="PTHR43975">
    <property type="entry name" value="ZGC:101858"/>
    <property type="match status" value="1"/>
</dbReference>
<name>A0A1I8AQ58_9BILA</name>